<dbReference type="InterPro" id="IPR004107">
    <property type="entry name" value="Integrase_SAM-like_N"/>
</dbReference>
<organism evidence="8 9">
    <name type="scientific">Alteromonas profundi</name>
    <dbReference type="NCBI Taxonomy" id="2696062"/>
    <lineage>
        <taxon>Bacteria</taxon>
        <taxon>Pseudomonadati</taxon>
        <taxon>Pseudomonadota</taxon>
        <taxon>Gammaproteobacteria</taxon>
        <taxon>Alteromonadales</taxon>
        <taxon>Alteromonadaceae</taxon>
        <taxon>Alteromonas/Salinimonas group</taxon>
        <taxon>Alteromonas</taxon>
    </lineage>
</organism>
<dbReference type="InterPro" id="IPR013762">
    <property type="entry name" value="Integrase-like_cat_sf"/>
</dbReference>
<evidence type="ECO:0000259" key="6">
    <source>
        <dbReference type="PROSITE" id="PS51898"/>
    </source>
</evidence>
<gene>
    <name evidence="8" type="ORF">GTH32_16615</name>
</gene>
<keyword evidence="9" id="KW-1185">Reference proteome</keyword>
<feature type="domain" description="Tyr recombinase" evidence="6">
    <location>
        <begin position="149"/>
        <end position="364"/>
    </location>
</feature>
<evidence type="ECO:0000259" key="7">
    <source>
        <dbReference type="PROSITE" id="PS51900"/>
    </source>
</evidence>
<evidence type="ECO:0000256" key="1">
    <source>
        <dbReference type="ARBA" id="ARBA00008857"/>
    </source>
</evidence>
<evidence type="ECO:0000313" key="9">
    <source>
        <dbReference type="Proteomes" id="UP000470213"/>
    </source>
</evidence>
<keyword evidence="3 5" id="KW-0238">DNA-binding</keyword>
<dbReference type="EMBL" id="JAAAWN010000029">
    <property type="protein sequence ID" value="NDV92795.1"/>
    <property type="molecule type" value="Genomic_DNA"/>
</dbReference>
<evidence type="ECO:0000256" key="2">
    <source>
        <dbReference type="ARBA" id="ARBA00022908"/>
    </source>
</evidence>
<evidence type="ECO:0000256" key="5">
    <source>
        <dbReference type="PROSITE-ProRule" id="PRU01248"/>
    </source>
</evidence>
<evidence type="ECO:0000313" key="8">
    <source>
        <dbReference type="EMBL" id="NDV92795.1"/>
    </source>
</evidence>
<comment type="similarity">
    <text evidence="1">Belongs to the 'phage' integrase family.</text>
</comment>
<keyword evidence="4" id="KW-0233">DNA recombination</keyword>
<dbReference type="SUPFAM" id="SSF56349">
    <property type="entry name" value="DNA breaking-rejoining enzymes"/>
    <property type="match status" value="1"/>
</dbReference>
<dbReference type="Gene3D" id="1.10.150.130">
    <property type="match status" value="1"/>
</dbReference>
<reference evidence="8 9" key="1">
    <citation type="submission" date="2020-01" db="EMBL/GenBank/DDBJ databases">
        <authorList>
            <person name="Chen J."/>
            <person name="Zhu S."/>
            <person name="Yang J."/>
        </authorList>
    </citation>
    <scope>NUCLEOTIDE SEQUENCE [LARGE SCALE GENOMIC DNA]</scope>
    <source>
        <strain evidence="8 9">345S023</strain>
    </source>
</reference>
<dbReference type="AlphaFoldDB" id="A0A7X5LNT7"/>
<dbReference type="CDD" id="cd00397">
    <property type="entry name" value="DNA_BRE_C"/>
    <property type="match status" value="1"/>
</dbReference>
<dbReference type="PANTHER" id="PTHR30349">
    <property type="entry name" value="PHAGE INTEGRASE-RELATED"/>
    <property type="match status" value="1"/>
</dbReference>
<dbReference type="PANTHER" id="PTHR30349:SF41">
    <property type="entry name" value="INTEGRASE_RECOMBINASE PROTEIN MJ0367-RELATED"/>
    <property type="match status" value="1"/>
</dbReference>
<keyword evidence="2" id="KW-0229">DNA integration</keyword>
<accession>A0A7X5LNT7</accession>
<dbReference type="InterPro" id="IPR011010">
    <property type="entry name" value="DNA_brk_join_enz"/>
</dbReference>
<name>A0A7X5LNT7_9ALTE</name>
<dbReference type="PROSITE" id="PS51898">
    <property type="entry name" value="TYR_RECOMBINASE"/>
    <property type="match status" value="1"/>
</dbReference>
<dbReference type="InterPro" id="IPR050090">
    <property type="entry name" value="Tyrosine_recombinase_XerCD"/>
</dbReference>
<evidence type="ECO:0000256" key="3">
    <source>
        <dbReference type="ARBA" id="ARBA00023125"/>
    </source>
</evidence>
<comment type="caution">
    <text evidence="8">The sequence shown here is derived from an EMBL/GenBank/DDBJ whole genome shotgun (WGS) entry which is preliminary data.</text>
</comment>
<dbReference type="InterPro" id="IPR010998">
    <property type="entry name" value="Integrase_recombinase_N"/>
</dbReference>
<evidence type="ECO:0000256" key="4">
    <source>
        <dbReference type="ARBA" id="ARBA00023172"/>
    </source>
</evidence>
<feature type="domain" description="Core-binding (CB)" evidence="7">
    <location>
        <begin position="26"/>
        <end position="117"/>
    </location>
</feature>
<proteinExistence type="inferred from homology"/>
<dbReference type="Gene3D" id="1.10.443.10">
    <property type="entry name" value="Intergrase catalytic core"/>
    <property type="match status" value="1"/>
</dbReference>
<dbReference type="GO" id="GO:0006310">
    <property type="term" value="P:DNA recombination"/>
    <property type="evidence" value="ECO:0007669"/>
    <property type="project" value="UniProtKB-KW"/>
</dbReference>
<dbReference type="Pfam" id="PF00589">
    <property type="entry name" value="Phage_integrase"/>
    <property type="match status" value="1"/>
</dbReference>
<dbReference type="GO" id="GO:0003677">
    <property type="term" value="F:DNA binding"/>
    <property type="evidence" value="ECO:0007669"/>
    <property type="project" value="UniProtKB-UniRule"/>
</dbReference>
<dbReference type="RefSeq" id="WP_163087848.1">
    <property type="nucleotide sequence ID" value="NZ_JAAAWN010000029.1"/>
</dbReference>
<dbReference type="GO" id="GO:0015074">
    <property type="term" value="P:DNA integration"/>
    <property type="evidence" value="ECO:0007669"/>
    <property type="project" value="UniProtKB-KW"/>
</dbReference>
<dbReference type="InterPro" id="IPR002104">
    <property type="entry name" value="Integrase_catalytic"/>
</dbReference>
<dbReference type="PROSITE" id="PS51900">
    <property type="entry name" value="CB"/>
    <property type="match status" value="1"/>
</dbReference>
<dbReference type="Pfam" id="PF02899">
    <property type="entry name" value="Phage_int_SAM_1"/>
    <property type="match status" value="1"/>
</dbReference>
<dbReference type="InterPro" id="IPR044068">
    <property type="entry name" value="CB"/>
</dbReference>
<sequence>MFRYELTTVEYCGRSICAAVIYDENYKYHKAACHFLLEVAKKTRTKTNTIKARASDLKKFLYSISENKTPSVLTQDFRYVNDNQMNAYLMKLHHDGLSAKSLARHISTLDEFYKFIYKFGYIDCPKHFSFSTAEKVETMQLMEKATSRVLSQYIKIEDFNTILSHVVAKDCYKRARDELALKLGYFAGIRTHELVAFDNFSIANLKKQFSIEKNNFFDYAFIAVTGKGYKRRSIPLSMELKKSLYRFLYGDYAGIFKAHLFEKSNGHAIKDASYGTNTFRKAVRKFLASTIVSKELRETYSNWSYHSLRHTCATNFVTFCDYNGNGKYDPILYLPQWLGHCSIETSKLYICSEALLNRNFEVFHKLDELSCSIEGIGD</sequence>
<dbReference type="Proteomes" id="UP000470213">
    <property type="component" value="Unassembled WGS sequence"/>
</dbReference>
<protein>
    <submittedName>
        <fullName evidence="8">Tyrosine-type recombinase/integrase</fullName>
    </submittedName>
</protein>